<name>A0A835DPQ3_TETSI</name>
<evidence type="ECO:0000313" key="3">
    <source>
        <dbReference type="EMBL" id="KAF8412138.1"/>
    </source>
</evidence>
<evidence type="ECO:0000259" key="2">
    <source>
        <dbReference type="Pfam" id="PF01370"/>
    </source>
</evidence>
<dbReference type="EMBL" id="JABCRI010000001">
    <property type="protein sequence ID" value="KAF8412138.1"/>
    <property type="molecule type" value="Genomic_DNA"/>
</dbReference>
<sequence>MERSSKVCVTGGAGYIGSWLVKKLLERGYIVHATLRNLDTRLRLFEADIYNHDEFEPAIEGCEFVFHVATPMLHNNQSSQYKDTSEAAVAGMKSIVESCIRSGTVKRLIYTASVMAASPLKEDGTGFNDYINESCWTPLNLSFPYSNQNTLGYVLSKTLAEKEVLSYNGKGGLEVVTLSCGLVGGDTLLPSLSSSVETLVSQLTGNLSTYNNLRLLQAQLGSVPLAHIDDVCEAHVFCMGRPLVTGRFLCAITYPSMAEIDWKFVERPERGIRCDSRKLIEKGFEYKYDMKKILDDSVKCARRLSVLK</sequence>
<dbReference type="InterPro" id="IPR036291">
    <property type="entry name" value="NAD(P)-bd_dom_sf"/>
</dbReference>
<proteinExistence type="predicted"/>
<evidence type="ECO:0000256" key="1">
    <source>
        <dbReference type="ARBA" id="ARBA00023002"/>
    </source>
</evidence>
<dbReference type="CDD" id="cd08958">
    <property type="entry name" value="FR_SDR_e"/>
    <property type="match status" value="1"/>
</dbReference>
<dbReference type="AlphaFoldDB" id="A0A835DPQ3"/>
<protein>
    <recommendedName>
        <fullName evidence="2">NAD-dependent epimerase/dehydratase domain-containing protein</fullName>
    </recommendedName>
</protein>
<dbReference type="Proteomes" id="UP000655225">
    <property type="component" value="Unassembled WGS sequence"/>
</dbReference>
<organism evidence="3 4">
    <name type="scientific">Tetracentron sinense</name>
    <name type="common">Spur-leaf</name>
    <dbReference type="NCBI Taxonomy" id="13715"/>
    <lineage>
        <taxon>Eukaryota</taxon>
        <taxon>Viridiplantae</taxon>
        <taxon>Streptophyta</taxon>
        <taxon>Embryophyta</taxon>
        <taxon>Tracheophyta</taxon>
        <taxon>Spermatophyta</taxon>
        <taxon>Magnoliopsida</taxon>
        <taxon>Trochodendrales</taxon>
        <taxon>Trochodendraceae</taxon>
        <taxon>Tetracentron</taxon>
    </lineage>
</organism>
<dbReference type="PANTHER" id="PTHR10366">
    <property type="entry name" value="NAD DEPENDENT EPIMERASE/DEHYDRATASE"/>
    <property type="match status" value="1"/>
</dbReference>
<dbReference type="Pfam" id="PF01370">
    <property type="entry name" value="Epimerase"/>
    <property type="match status" value="1"/>
</dbReference>
<feature type="domain" description="NAD-dependent epimerase/dehydratase" evidence="2">
    <location>
        <begin position="7"/>
        <end position="241"/>
    </location>
</feature>
<reference evidence="3 4" key="1">
    <citation type="submission" date="2020-04" db="EMBL/GenBank/DDBJ databases">
        <title>Plant Genome Project.</title>
        <authorList>
            <person name="Zhang R.-G."/>
        </authorList>
    </citation>
    <scope>NUCLEOTIDE SEQUENCE [LARGE SCALE GENOMIC DNA]</scope>
    <source>
        <strain evidence="3">YNK0</strain>
        <tissue evidence="3">Leaf</tissue>
    </source>
</reference>
<dbReference type="SUPFAM" id="SSF51735">
    <property type="entry name" value="NAD(P)-binding Rossmann-fold domains"/>
    <property type="match status" value="1"/>
</dbReference>
<dbReference type="OMA" id="HMEDVCE"/>
<dbReference type="InterPro" id="IPR050425">
    <property type="entry name" value="NAD(P)_dehydrat-like"/>
</dbReference>
<dbReference type="PANTHER" id="PTHR10366:SF696">
    <property type="entry name" value="OS07G0601900 PROTEIN"/>
    <property type="match status" value="1"/>
</dbReference>
<evidence type="ECO:0000313" key="4">
    <source>
        <dbReference type="Proteomes" id="UP000655225"/>
    </source>
</evidence>
<dbReference type="GO" id="GO:0016616">
    <property type="term" value="F:oxidoreductase activity, acting on the CH-OH group of donors, NAD or NADP as acceptor"/>
    <property type="evidence" value="ECO:0007669"/>
    <property type="project" value="TreeGrafter"/>
</dbReference>
<gene>
    <name evidence="3" type="ORF">HHK36_000094</name>
</gene>
<dbReference type="InterPro" id="IPR001509">
    <property type="entry name" value="Epimerase_deHydtase"/>
</dbReference>
<accession>A0A835DPQ3</accession>
<dbReference type="FunFam" id="3.40.50.720:FF:000085">
    <property type="entry name" value="Dihydroflavonol reductase"/>
    <property type="match status" value="1"/>
</dbReference>
<comment type="caution">
    <text evidence="3">The sequence shown here is derived from an EMBL/GenBank/DDBJ whole genome shotgun (WGS) entry which is preliminary data.</text>
</comment>
<dbReference type="Gene3D" id="3.40.50.720">
    <property type="entry name" value="NAD(P)-binding Rossmann-like Domain"/>
    <property type="match status" value="1"/>
</dbReference>
<dbReference type="OrthoDB" id="2735536at2759"/>
<keyword evidence="4" id="KW-1185">Reference proteome</keyword>
<keyword evidence="1" id="KW-0560">Oxidoreductase</keyword>